<feature type="domain" description="Multidrug resistance protein MdtA-like barrel-sandwich hybrid" evidence="4">
    <location>
        <begin position="67"/>
        <end position="208"/>
    </location>
</feature>
<dbReference type="Gene3D" id="2.40.30.170">
    <property type="match status" value="1"/>
</dbReference>
<dbReference type="Gene3D" id="2.40.420.20">
    <property type="match status" value="1"/>
</dbReference>
<reference evidence="7 8" key="1">
    <citation type="journal article" date="2013" name="Genome Announc.">
        <title>Genome Sequence of Plesiomonas shigelloides Strain 302-73 (Serotype O1).</title>
        <authorList>
            <person name="Pique N."/>
            <person name="Aquilini E."/>
            <person name="Alioto T."/>
            <person name="Minana-Galbis D."/>
            <person name="Tomas J.M."/>
        </authorList>
    </citation>
    <scope>NUCLEOTIDE SEQUENCE [LARGE SCALE GENOMIC DNA]</scope>
    <source>
        <strain evidence="7 8">302-73</strain>
    </source>
</reference>
<dbReference type="Pfam" id="PF25917">
    <property type="entry name" value="BSH_RND"/>
    <property type="match status" value="1"/>
</dbReference>
<dbReference type="Pfam" id="PF25876">
    <property type="entry name" value="HH_MFP_RND"/>
    <property type="match status" value="1"/>
</dbReference>
<sequence>MTFRVVKAVRWKQHALMIILAGSLVGCGDESASSAQAAPVVPVVVETVRAKDVPLTTEMVGETAGYREIEVRSRVGGILLKRHYVEGQPVVAGDLLFEIDPEPYKVALEQAKSLLAQESARLNKARADRARVIPLYKKQVVSRKDYDDVIASYEAAIASHQAAQAKVKEAELNLSYTRVTAPIDGMASKSTQSEGSLISTLGDNSLLTTITQYDPLYVNFSYSEQDRLNFERGIKSGAIQARSAADWTTRIRLADGSLYSEVGKLNFSDNRVDGKTGTIRARAIFDNERGILLPGQFVRLTIDLGTRKDAIVVPAKAIVQSQADRMLMVVDAENKVVPRPVKLGSVVESGVLIESGLQAGERYIVEGLMKARPGVVIQPVSAQEMSAISQKVVSASAAK</sequence>
<dbReference type="InterPro" id="IPR058626">
    <property type="entry name" value="MdtA-like_b-barrel"/>
</dbReference>
<dbReference type="EMBL" id="AQQO01000034">
    <property type="protein sequence ID" value="EON89476.1"/>
    <property type="molecule type" value="Genomic_DNA"/>
</dbReference>
<evidence type="ECO:0000313" key="7">
    <source>
        <dbReference type="EMBL" id="EON89476.1"/>
    </source>
</evidence>
<name>R8AT29_PLESH</name>
<dbReference type="NCBIfam" id="TIGR01730">
    <property type="entry name" value="RND_mfp"/>
    <property type="match status" value="1"/>
</dbReference>
<dbReference type="GO" id="GO:0005886">
    <property type="term" value="C:plasma membrane"/>
    <property type="evidence" value="ECO:0007669"/>
    <property type="project" value="UniProtKB-SubCell"/>
</dbReference>
<dbReference type="OrthoDB" id="9816569at2"/>
<dbReference type="AlphaFoldDB" id="R8AT29"/>
<dbReference type="PROSITE" id="PS51257">
    <property type="entry name" value="PROKAR_LIPOPROTEIN"/>
    <property type="match status" value="1"/>
</dbReference>
<dbReference type="HOGENOM" id="CLU_018816_2_1_6"/>
<protein>
    <submittedName>
        <fullName evidence="7">Acriflavin resistance protein A</fullName>
    </submittedName>
</protein>
<dbReference type="Pfam" id="PF25967">
    <property type="entry name" value="RND-MFP_C"/>
    <property type="match status" value="1"/>
</dbReference>
<keyword evidence="8" id="KW-1185">Reference proteome</keyword>
<dbReference type="STRING" id="703.SAMEA2665130_02807"/>
<dbReference type="Pfam" id="PF25944">
    <property type="entry name" value="Beta-barrel_RND"/>
    <property type="match status" value="1"/>
</dbReference>
<feature type="domain" description="Multidrug resistance protein MdtA-like C-terminal permuted SH3" evidence="6">
    <location>
        <begin position="309"/>
        <end position="368"/>
    </location>
</feature>
<dbReference type="PANTHER" id="PTHR30158">
    <property type="entry name" value="ACRA/E-RELATED COMPONENT OF DRUG EFFLUX TRANSPORTER"/>
    <property type="match status" value="1"/>
</dbReference>
<dbReference type="InterPro" id="IPR006143">
    <property type="entry name" value="RND_pump_MFP"/>
</dbReference>
<dbReference type="InterPro" id="IPR058624">
    <property type="entry name" value="MdtA-like_HH"/>
</dbReference>
<evidence type="ECO:0000259" key="6">
    <source>
        <dbReference type="Pfam" id="PF25967"/>
    </source>
</evidence>
<comment type="similarity">
    <text evidence="2">Belongs to the membrane fusion protein (MFP) (TC 8.A.1) family.</text>
</comment>
<evidence type="ECO:0000256" key="1">
    <source>
        <dbReference type="ARBA" id="ARBA00004519"/>
    </source>
</evidence>
<evidence type="ECO:0000259" key="3">
    <source>
        <dbReference type="Pfam" id="PF25876"/>
    </source>
</evidence>
<organism evidence="7 8">
    <name type="scientific">Plesiomonas shigelloides 302-73</name>
    <dbReference type="NCBI Taxonomy" id="1315976"/>
    <lineage>
        <taxon>Bacteria</taxon>
        <taxon>Pseudomonadati</taxon>
        <taxon>Pseudomonadota</taxon>
        <taxon>Gammaproteobacteria</taxon>
        <taxon>Enterobacterales</taxon>
        <taxon>Enterobacteriaceae</taxon>
        <taxon>Plesiomonas</taxon>
    </lineage>
</organism>
<dbReference type="FunFam" id="2.40.420.20:FF:000001">
    <property type="entry name" value="Efflux RND transporter periplasmic adaptor subunit"/>
    <property type="match status" value="1"/>
</dbReference>
<dbReference type="RefSeq" id="WP_010862692.1">
    <property type="nucleotide sequence ID" value="NZ_KB944507.1"/>
</dbReference>
<dbReference type="InterPro" id="IPR058627">
    <property type="entry name" value="MdtA-like_C"/>
</dbReference>
<dbReference type="PATRIC" id="fig|1315976.3.peg.1047"/>
<feature type="domain" description="Multidrug resistance protein MdtA-like beta-barrel" evidence="5">
    <location>
        <begin position="215"/>
        <end position="306"/>
    </location>
</feature>
<evidence type="ECO:0000256" key="2">
    <source>
        <dbReference type="ARBA" id="ARBA00009477"/>
    </source>
</evidence>
<comment type="subcellular location">
    <subcellularLocation>
        <location evidence="1">Cell inner membrane</location>
        <topology evidence="1">Lipid-anchor</topology>
    </subcellularLocation>
</comment>
<dbReference type="Gene3D" id="2.40.50.100">
    <property type="match status" value="1"/>
</dbReference>
<evidence type="ECO:0000259" key="4">
    <source>
        <dbReference type="Pfam" id="PF25917"/>
    </source>
</evidence>
<accession>R8AT29</accession>
<dbReference type="InterPro" id="IPR058625">
    <property type="entry name" value="MdtA-like_BSH"/>
</dbReference>
<evidence type="ECO:0000259" key="5">
    <source>
        <dbReference type="Pfam" id="PF25944"/>
    </source>
</evidence>
<comment type="caution">
    <text evidence="7">The sequence shown here is derived from an EMBL/GenBank/DDBJ whole genome shotgun (WGS) entry which is preliminary data.</text>
</comment>
<feature type="domain" description="Multidrug resistance protein MdtA-like alpha-helical hairpin" evidence="3">
    <location>
        <begin position="108"/>
        <end position="177"/>
    </location>
</feature>
<dbReference type="Proteomes" id="UP000014012">
    <property type="component" value="Unassembled WGS sequence"/>
</dbReference>
<dbReference type="GO" id="GO:0046677">
    <property type="term" value="P:response to antibiotic"/>
    <property type="evidence" value="ECO:0007669"/>
    <property type="project" value="TreeGrafter"/>
</dbReference>
<dbReference type="GO" id="GO:0022857">
    <property type="term" value="F:transmembrane transporter activity"/>
    <property type="evidence" value="ECO:0007669"/>
    <property type="project" value="InterPro"/>
</dbReference>
<dbReference type="Gene3D" id="1.10.287.470">
    <property type="entry name" value="Helix hairpin bin"/>
    <property type="match status" value="1"/>
</dbReference>
<evidence type="ECO:0000313" key="8">
    <source>
        <dbReference type="Proteomes" id="UP000014012"/>
    </source>
</evidence>
<proteinExistence type="inferred from homology"/>
<gene>
    <name evidence="7" type="ORF">PLESHI_05337</name>
</gene>
<dbReference type="SUPFAM" id="SSF111369">
    <property type="entry name" value="HlyD-like secretion proteins"/>
    <property type="match status" value="1"/>
</dbReference>